<keyword evidence="2" id="KW-1003">Cell membrane</keyword>
<feature type="transmembrane region" description="Helical" evidence="6">
    <location>
        <begin position="253"/>
        <end position="274"/>
    </location>
</feature>
<gene>
    <name evidence="7" type="ORF">Fcan01_10734</name>
</gene>
<comment type="subcellular location">
    <subcellularLocation>
        <location evidence="1">Cell membrane</location>
        <topology evidence="1">Multi-pass membrane protein</topology>
    </subcellularLocation>
</comment>
<reference evidence="7 8" key="1">
    <citation type="submission" date="2015-12" db="EMBL/GenBank/DDBJ databases">
        <title>The genome of Folsomia candida.</title>
        <authorList>
            <person name="Faddeeva A."/>
            <person name="Derks M.F."/>
            <person name="Anvar Y."/>
            <person name="Smit S."/>
            <person name="Van Straalen N."/>
            <person name="Roelofs D."/>
        </authorList>
    </citation>
    <scope>NUCLEOTIDE SEQUENCE [LARGE SCALE GENOMIC DNA]</scope>
    <source>
        <strain evidence="7 8">VU population</strain>
        <tissue evidence="7">Whole body</tissue>
    </source>
</reference>
<feature type="transmembrane region" description="Helical" evidence="6">
    <location>
        <begin position="169"/>
        <end position="190"/>
    </location>
</feature>
<evidence type="ECO:0008006" key="9">
    <source>
        <dbReference type="Google" id="ProtNLM"/>
    </source>
</evidence>
<dbReference type="Proteomes" id="UP000198287">
    <property type="component" value="Unassembled WGS sequence"/>
</dbReference>
<feature type="transmembrane region" description="Helical" evidence="6">
    <location>
        <begin position="210"/>
        <end position="232"/>
    </location>
</feature>
<feature type="transmembrane region" description="Helical" evidence="6">
    <location>
        <begin position="60"/>
        <end position="84"/>
    </location>
</feature>
<feature type="transmembrane region" description="Helical" evidence="6">
    <location>
        <begin position="280"/>
        <end position="301"/>
    </location>
</feature>
<keyword evidence="3 6" id="KW-0812">Transmembrane</keyword>
<evidence type="ECO:0000256" key="6">
    <source>
        <dbReference type="SAM" id="Phobius"/>
    </source>
</evidence>
<evidence type="ECO:0000256" key="3">
    <source>
        <dbReference type="ARBA" id="ARBA00022692"/>
    </source>
</evidence>
<organism evidence="7 8">
    <name type="scientific">Folsomia candida</name>
    <name type="common">Springtail</name>
    <dbReference type="NCBI Taxonomy" id="158441"/>
    <lineage>
        <taxon>Eukaryota</taxon>
        <taxon>Metazoa</taxon>
        <taxon>Ecdysozoa</taxon>
        <taxon>Arthropoda</taxon>
        <taxon>Hexapoda</taxon>
        <taxon>Collembola</taxon>
        <taxon>Entomobryomorpha</taxon>
        <taxon>Isotomoidea</taxon>
        <taxon>Isotomidae</taxon>
        <taxon>Proisotominae</taxon>
        <taxon>Folsomia</taxon>
    </lineage>
</organism>
<keyword evidence="8" id="KW-1185">Reference proteome</keyword>
<dbReference type="GO" id="GO:0005886">
    <property type="term" value="C:plasma membrane"/>
    <property type="evidence" value="ECO:0007669"/>
    <property type="project" value="UniProtKB-SubCell"/>
</dbReference>
<feature type="transmembrane region" description="Helical" evidence="6">
    <location>
        <begin position="104"/>
        <end position="122"/>
    </location>
</feature>
<dbReference type="EMBL" id="LNIX01000005">
    <property type="protein sequence ID" value="OXA55121.1"/>
    <property type="molecule type" value="Genomic_DNA"/>
</dbReference>
<sequence length="389" mass="44548">MKSPISPERSLDCEELLLKWAKWPLLGVQFNGYLSLSVTPRKFENHIKSRTKECKKSLQFNFLSIPFIFHLLFITICPVLAILWGNENFGAYVHLRKVSSDAVIMASNMICGFSYTIGNRIWSLLCSRKHLAFWTYQVNKIALLTPNLWDPNIVLDLQNKIRTSFFRTAFFLPVIVFSLFVSNFIFVDILQISNYGIMTSSYLNQSKPVVIIGLLGTYCIFSHGFFSIWLNFFVKMYSAALVDHFNDRMGRRIVLEVGFNLIYILVATYFAIVAGKMGDLGAVLTTIMCTLLSMHVLYAYGNDGEDLEVARVKLMKLLCEVEEREYEIGVANKILKFRRKVTTCTLRITPENFFTLDRSFILSILSILMTLLIVLAQFRDSEVGKVGIN</sequence>
<keyword evidence="4 6" id="KW-1133">Transmembrane helix</keyword>
<evidence type="ECO:0000313" key="8">
    <source>
        <dbReference type="Proteomes" id="UP000198287"/>
    </source>
</evidence>
<comment type="caution">
    <text evidence="7">The sequence shown here is derived from an EMBL/GenBank/DDBJ whole genome shotgun (WGS) entry which is preliminary data.</text>
</comment>
<protein>
    <recommendedName>
        <fullName evidence="9">Gustatory receptor</fullName>
    </recommendedName>
</protein>
<evidence type="ECO:0000313" key="7">
    <source>
        <dbReference type="EMBL" id="OXA55121.1"/>
    </source>
</evidence>
<feature type="transmembrane region" description="Helical" evidence="6">
    <location>
        <begin position="360"/>
        <end position="378"/>
    </location>
</feature>
<name>A0A226EE80_FOLCA</name>
<keyword evidence="5 6" id="KW-0472">Membrane</keyword>
<dbReference type="InterPro" id="IPR013604">
    <property type="entry name" value="7TM_chemorcpt"/>
</dbReference>
<dbReference type="AlphaFoldDB" id="A0A226EE80"/>
<proteinExistence type="predicted"/>
<dbReference type="GO" id="GO:0050909">
    <property type="term" value="P:sensory perception of taste"/>
    <property type="evidence" value="ECO:0007669"/>
    <property type="project" value="InterPro"/>
</dbReference>
<evidence type="ECO:0000256" key="2">
    <source>
        <dbReference type="ARBA" id="ARBA00022475"/>
    </source>
</evidence>
<dbReference type="Pfam" id="PF08395">
    <property type="entry name" value="7tm_7"/>
    <property type="match status" value="1"/>
</dbReference>
<evidence type="ECO:0000256" key="4">
    <source>
        <dbReference type="ARBA" id="ARBA00022989"/>
    </source>
</evidence>
<accession>A0A226EE80</accession>
<evidence type="ECO:0000256" key="5">
    <source>
        <dbReference type="ARBA" id="ARBA00023136"/>
    </source>
</evidence>
<evidence type="ECO:0000256" key="1">
    <source>
        <dbReference type="ARBA" id="ARBA00004651"/>
    </source>
</evidence>